<proteinExistence type="predicted"/>
<sequence>MVRRRNKYKRDKFGRIEGKIEYQEKNAFEALREEKEEGEVDGDENQAIEESTKETVVVESDLSPAQVEMLREKISKKKKQVEKIMYQHSRTNLKRNNHEMVGYKWQSRYETLLQSSPSL</sequence>
<keyword evidence="3" id="KW-1185">Reference proteome</keyword>
<accession>A0AAN8U7N9</accession>
<dbReference type="Proteomes" id="UP001371456">
    <property type="component" value="Unassembled WGS sequence"/>
</dbReference>
<comment type="caution">
    <text evidence="2">The sequence shown here is derived from an EMBL/GenBank/DDBJ whole genome shotgun (WGS) entry which is preliminary data.</text>
</comment>
<feature type="compositionally biased region" description="Acidic residues" evidence="1">
    <location>
        <begin position="36"/>
        <end position="47"/>
    </location>
</feature>
<reference evidence="2 3" key="1">
    <citation type="submission" date="2024-02" db="EMBL/GenBank/DDBJ databases">
        <title>de novo genome assembly of Solanum bulbocastanum strain 11H21.</title>
        <authorList>
            <person name="Hosaka A.J."/>
        </authorList>
    </citation>
    <scope>NUCLEOTIDE SEQUENCE [LARGE SCALE GENOMIC DNA]</scope>
    <source>
        <tissue evidence="2">Young leaves</tissue>
    </source>
</reference>
<evidence type="ECO:0000313" key="2">
    <source>
        <dbReference type="EMBL" id="KAK6803483.1"/>
    </source>
</evidence>
<gene>
    <name evidence="2" type="ORF">RDI58_001267</name>
</gene>
<dbReference type="AlphaFoldDB" id="A0AAN8U7N9"/>
<organism evidence="2 3">
    <name type="scientific">Solanum bulbocastanum</name>
    <name type="common">Wild potato</name>
    <dbReference type="NCBI Taxonomy" id="147425"/>
    <lineage>
        <taxon>Eukaryota</taxon>
        <taxon>Viridiplantae</taxon>
        <taxon>Streptophyta</taxon>
        <taxon>Embryophyta</taxon>
        <taxon>Tracheophyta</taxon>
        <taxon>Spermatophyta</taxon>
        <taxon>Magnoliopsida</taxon>
        <taxon>eudicotyledons</taxon>
        <taxon>Gunneridae</taxon>
        <taxon>Pentapetalae</taxon>
        <taxon>asterids</taxon>
        <taxon>lamiids</taxon>
        <taxon>Solanales</taxon>
        <taxon>Solanaceae</taxon>
        <taxon>Solanoideae</taxon>
        <taxon>Solaneae</taxon>
        <taxon>Solanum</taxon>
    </lineage>
</organism>
<evidence type="ECO:0000256" key="1">
    <source>
        <dbReference type="SAM" id="MobiDB-lite"/>
    </source>
</evidence>
<feature type="region of interest" description="Disordered" evidence="1">
    <location>
        <begin position="33"/>
        <end position="60"/>
    </location>
</feature>
<dbReference type="EMBL" id="JBANQN010000001">
    <property type="protein sequence ID" value="KAK6803483.1"/>
    <property type="molecule type" value="Genomic_DNA"/>
</dbReference>
<evidence type="ECO:0000313" key="3">
    <source>
        <dbReference type="Proteomes" id="UP001371456"/>
    </source>
</evidence>
<name>A0AAN8U7N9_SOLBU</name>
<protein>
    <submittedName>
        <fullName evidence="2">Uncharacterized protein</fullName>
    </submittedName>
</protein>